<dbReference type="RefSeq" id="XP_662235.1">
    <property type="nucleotide sequence ID" value="XM_657143.1"/>
</dbReference>
<feature type="compositionally biased region" description="Low complexity" evidence="4">
    <location>
        <begin position="94"/>
        <end position="104"/>
    </location>
</feature>
<evidence type="ECO:0000313" key="6">
    <source>
        <dbReference type="Proteomes" id="UP000000560"/>
    </source>
</evidence>
<evidence type="ECO:0000256" key="2">
    <source>
        <dbReference type="ARBA" id="ARBA00022694"/>
    </source>
</evidence>
<dbReference type="Proteomes" id="UP000000560">
    <property type="component" value="Chromosome III"/>
</dbReference>
<name>Q5B499_EMENI</name>
<evidence type="ECO:0000256" key="1">
    <source>
        <dbReference type="ARBA" id="ARBA00004123"/>
    </source>
</evidence>
<dbReference type="GO" id="GO:0000172">
    <property type="term" value="C:ribonuclease MRP complex"/>
    <property type="evidence" value="ECO:0000318"/>
    <property type="project" value="GO_Central"/>
</dbReference>
<feature type="region of interest" description="Disordered" evidence="4">
    <location>
        <begin position="252"/>
        <end position="292"/>
    </location>
</feature>
<dbReference type="GO" id="GO:0005655">
    <property type="term" value="C:nucleolar ribonuclease P complex"/>
    <property type="evidence" value="ECO:0000318"/>
    <property type="project" value="GO_Central"/>
</dbReference>
<dbReference type="InterPro" id="IPR014612">
    <property type="entry name" value="Pop7/Rpp20"/>
</dbReference>
<sequence>MAPPKQSQRQSQESQPKLADLQFERRNQNMVKLPKYARVTKRPIPHAPISSPYAGASIPKTIYVSSSTPYMSAVKRVQKLLLQAEKRATTSLANKNNKNKYGGKSAPQKKLGEQTQTQQEQLIAAMARGEDRELLDKEEVFVKATGKAMQTALKVGRWFGSHGREEEYKVRVSTGAVLVVDDVEEDEMSKGGFLRSGEKNTKGEMIEAEAGAADVDVDMEAQGAASAHKGDDTTLLTTTTGTEADDTTIMTETEAGKSSEPTDAATKPKAESKPLSKSALRKRKRAANMAASLAETELPETRTRWVNSVEVAVSLSYTPTALRPGPIL</sequence>
<dbReference type="GO" id="GO:0034965">
    <property type="term" value="P:intronic box C/D snoRNA processing"/>
    <property type="evidence" value="ECO:0000318"/>
    <property type="project" value="GO_Central"/>
</dbReference>
<keyword evidence="3" id="KW-0539">Nucleus</keyword>
<accession>Q5B499</accession>
<feature type="region of interest" description="Disordered" evidence="4">
    <location>
        <begin position="89"/>
        <end position="112"/>
    </location>
</feature>
<accession>C8V7Q5</accession>
<protein>
    <submittedName>
        <fullName evidence="5">Uncharacterized protein</fullName>
    </submittedName>
</protein>
<dbReference type="Pfam" id="PF12328">
    <property type="entry name" value="Rpp20"/>
    <property type="match status" value="1"/>
</dbReference>
<dbReference type="PANTHER" id="PTHR28256:SF1">
    <property type="entry name" value="RIBONUCLEASES P_MRP PROTEIN SUBUNIT POP7"/>
    <property type="match status" value="1"/>
</dbReference>
<dbReference type="GO" id="GO:0001682">
    <property type="term" value="P:tRNA 5'-leader removal"/>
    <property type="evidence" value="ECO:0007669"/>
    <property type="project" value="InterPro"/>
</dbReference>
<feature type="region of interest" description="Disordered" evidence="4">
    <location>
        <begin position="222"/>
        <end position="241"/>
    </location>
</feature>
<dbReference type="OMA" id="RKRAANM"/>
<dbReference type="GeneID" id="2872431"/>
<dbReference type="GO" id="GO:0003723">
    <property type="term" value="F:RNA binding"/>
    <property type="evidence" value="ECO:0000318"/>
    <property type="project" value="GO_Central"/>
</dbReference>
<comment type="subcellular location">
    <subcellularLocation>
        <location evidence="1">Nucleus</location>
    </subcellularLocation>
</comment>
<dbReference type="InterPro" id="IPR036882">
    <property type="entry name" value="Alba-like_dom_sf"/>
</dbReference>
<evidence type="ECO:0000256" key="3">
    <source>
        <dbReference type="ARBA" id="ARBA00023242"/>
    </source>
</evidence>
<reference evidence="6" key="1">
    <citation type="journal article" date="2005" name="Nature">
        <title>Sequencing of Aspergillus nidulans and comparative analysis with A. fumigatus and A. oryzae.</title>
        <authorList>
            <person name="Galagan J.E."/>
            <person name="Calvo S.E."/>
            <person name="Cuomo C."/>
            <person name="Ma L.J."/>
            <person name="Wortman J.R."/>
            <person name="Batzoglou S."/>
            <person name="Lee S.I."/>
            <person name="Basturkmen M."/>
            <person name="Spevak C.C."/>
            <person name="Clutterbuck J."/>
            <person name="Kapitonov V."/>
            <person name="Jurka J."/>
            <person name="Scazzocchio C."/>
            <person name="Farman M."/>
            <person name="Butler J."/>
            <person name="Purcell S."/>
            <person name="Harris S."/>
            <person name="Braus G.H."/>
            <person name="Draht O."/>
            <person name="Busch S."/>
            <person name="D'Enfert C."/>
            <person name="Bouchier C."/>
            <person name="Goldman G.H."/>
            <person name="Bell-Pedersen D."/>
            <person name="Griffiths-Jones S."/>
            <person name="Doonan J.H."/>
            <person name="Yu J."/>
            <person name="Vienken K."/>
            <person name="Pain A."/>
            <person name="Freitag M."/>
            <person name="Selker E.U."/>
            <person name="Archer D.B."/>
            <person name="Penalva M.A."/>
            <person name="Oakley B.R."/>
            <person name="Momany M."/>
            <person name="Tanaka T."/>
            <person name="Kumagai T."/>
            <person name="Asai K."/>
            <person name="Machida M."/>
            <person name="Nierman W.C."/>
            <person name="Denning D.W."/>
            <person name="Caddick M."/>
            <person name="Hynes M."/>
            <person name="Paoletti M."/>
            <person name="Fischer R."/>
            <person name="Miller B."/>
            <person name="Dyer P."/>
            <person name="Sachs M.S."/>
            <person name="Osmani S.A."/>
            <person name="Birren B.W."/>
        </authorList>
    </citation>
    <scope>NUCLEOTIDE SEQUENCE [LARGE SCALE GENOMIC DNA]</scope>
    <source>
        <strain evidence="6">FGSC A4 / ATCC 38163 / CBS 112.46 / NRRL 194 / M139</strain>
    </source>
</reference>
<dbReference type="STRING" id="227321.Q5B499"/>
<dbReference type="Gene3D" id="3.30.110.20">
    <property type="entry name" value="Alba-like domain"/>
    <property type="match status" value="1"/>
</dbReference>
<organism evidence="5 6">
    <name type="scientific">Emericella nidulans (strain FGSC A4 / ATCC 38163 / CBS 112.46 / NRRL 194 / M139)</name>
    <name type="common">Aspergillus nidulans</name>
    <dbReference type="NCBI Taxonomy" id="227321"/>
    <lineage>
        <taxon>Eukaryota</taxon>
        <taxon>Fungi</taxon>
        <taxon>Dikarya</taxon>
        <taxon>Ascomycota</taxon>
        <taxon>Pezizomycotina</taxon>
        <taxon>Eurotiomycetes</taxon>
        <taxon>Eurotiomycetidae</taxon>
        <taxon>Eurotiales</taxon>
        <taxon>Aspergillaceae</taxon>
        <taxon>Aspergillus</taxon>
        <taxon>Aspergillus subgen. Nidulantes</taxon>
    </lineage>
</organism>
<reference evidence="6" key="2">
    <citation type="journal article" date="2009" name="Fungal Genet. Biol.">
        <title>The 2008 update of the Aspergillus nidulans genome annotation: a community effort.</title>
        <authorList>
            <person name="Wortman J.R."/>
            <person name="Gilsenan J.M."/>
            <person name="Joardar V."/>
            <person name="Deegan J."/>
            <person name="Clutterbuck J."/>
            <person name="Andersen M.R."/>
            <person name="Archer D."/>
            <person name="Bencina M."/>
            <person name="Braus G."/>
            <person name="Coutinho P."/>
            <person name="von Dohren H."/>
            <person name="Doonan J."/>
            <person name="Driessen A.J."/>
            <person name="Durek P."/>
            <person name="Espeso E."/>
            <person name="Fekete E."/>
            <person name="Flipphi M."/>
            <person name="Estrada C.G."/>
            <person name="Geysens S."/>
            <person name="Goldman G."/>
            <person name="de Groot P.W."/>
            <person name="Hansen K."/>
            <person name="Harris S.D."/>
            <person name="Heinekamp T."/>
            <person name="Helmstaedt K."/>
            <person name="Henrissat B."/>
            <person name="Hofmann G."/>
            <person name="Homan T."/>
            <person name="Horio T."/>
            <person name="Horiuchi H."/>
            <person name="James S."/>
            <person name="Jones M."/>
            <person name="Karaffa L."/>
            <person name="Karanyi Z."/>
            <person name="Kato M."/>
            <person name="Keller N."/>
            <person name="Kelly D.E."/>
            <person name="Kiel J.A."/>
            <person name="Kim J.M."/>
            <person name="van der Klei I.J."/>
            <person name="Klis F.M."/>
            <person name="Kovalchuk A."/>
            <person name="Krasevec N."/>
            <person name="Kubicek C.P."/>
            <person name="Liu B."/>
            <person name="Maccabe A."/>
            <person name="Meyer V."/>
            <person name="Mirabito P."/>
            <person name="Miskei M."/>
            <person name="Mos M."/>
            <person name="Mullins J."/>
            <person name="Nelson D.R."/>
            <person name="Nielsen J."/>
            <person name="Oakley B.R."/>
            <person name="Osmani S.A."/>
            <person name="Pakula T."/>
            <person name="Paszewski A."/>
            <person name="Paulsen I."/>
            <person name="Pilsyk S."/>
            <person name="Pocsi I."/>
            <person name="Punt P.J."/>
            <person name="Ram A.F."/>
            <person name="Ren Q."/>
            <person name="Robellet X."/>
            <person name="Robson G."/>
            <person name="Seiboth B."/>
            <person name="van Solingen P."/>
            <person name="Specht T."/>
            <person name="Sun J."/>
            <person name="Taheri-Talesh N."/>
            <person name="Takeshita N."/>
            <person name="Ussery D."/>
            <person name="vanKuyk P.A."/>
            <person name="Visser H."/>
            <person name="van de Vondervoort P.J."/>
            <person name="de Vries R.P."/>
            <person name="Walton J."/>
            <person name="Xiang X."/>
            <person name="Xiong Y."/>
            <person name="Zeng A.P."/>
            <person name="Brandt B.W."/>
            <person name="Cornell M.J."/>
            <person name="van den Hondel C.A."/>
            <person name="Visser J."/>
            <person name="Oliver S.G."/>
            <person name="Turner G."/>
        </authorList>
    </citation>
    <scope>GENOME REANNOTATION</scope>
    <source>
        <strain evidence="6">FGSC A4 / ATCC 38163 / CBS 112.46 / NRRL 194 / M139</strain>
    </source>
</reference>
<feature type="region of interest" description="Disordered" evidence="4">
    <location>
        <begin position="1"/>
        <end position="37"/>
    </location>
</feature>
<dbReference type="PANTHER" id="PTHR28256">
    <property type="entry name" value="RIBONUCLEASES P/MRP PROTEIN SUBUNIT POP7"/>
    <property type="match status" value="1"/>
</dbReference>
<evidence type="ECO:0000256" key="4">
    <source>
        <dbReference type="SAM" id="MobiDB-lite"/>
    </source>
</evidence>
<evidence type="ECO:0000313" key="5">
    <source>
        <dbReference type="EMBL" id="CBF77108.1"/>
    </source>
</evidence>
<keyword evidence="2" id="KW-0819">tRNA processing</keyword>
<dbReference type="InParanoid" id="Q5B499"/>
<dbReference type="GO" id="GO:0000294">
    <property type="term" value="P:nuclear-transcribed mRNA catabolic process, RNase MRP-dependent"/>
    <property type="evidence" value="ECO:0000318"/>
    <property type="project" value="GO_Central"/>
</dbReference>
<dbReference type="HOGENOM" id="CLU_085444_0_0_1"/>
<dbReference type="eggNOG" id="ENOG502SUA0">
    <property type="taxonomic scope" value="Eukaryota"/>
</dbReference>
<feature type="compositionally biased region" description="Polar residues" evidence="4">
    <location>
        <begin position="1"/>
        <end position="15"/>
    </location>
</feature>
<dbReference type="OrthoDB" id="5416589at2759"/>
<dbReference type="EMBL" id="BN001303">
    <property type="protein sequence ID" value="CBF77108.1"/>
    <property type="molecule type" value="Genomic_DNA"/>
</dbReference>
<dbReference type="AlphaFoldDB" id="Q5B499"/>
<gene>
    <name evidence="5" type="ORF">ANIA_04631</name>
</gene>
<dbReference type="GO" id="GO:0008033">
    <property type="term" value="P:tRNA processing"/>
    <property type="evidence" value="ECO:0000318"/>
    <property type="project" value="GO_Central"/>
</dbReference>
<proteinExistence type="predicted"/>
<dbReference type="GO" id="GO:0006364">
    <property type="term" value="P:rRNA processing"/>
    <property type="evidence" value="ECO:0000318"/>
    <property type="project" value="GO_Central"/>
</dbReference>
<keyword evidence="6" id="KW-1185">Reference proteome</keyword>
<dbReference type="KEGG" id="ani:ANIA_04631"/>
<dbReference type="InterPro" id="IPR020241">
    <property type="entry name" value="RNase_P/MRP_Pop7_fungi"/>
</dbReference>